<reference evidence="1" key="1">
    <citation type="submission" date="2023-08" db="EMBL/GenBank/DDBJ databases">
        <title>A de novo genome assembly of Solanum verrucosum Schlechtendal, a Mexican diploid species geographically isolated from the other diploid A-genome species in potato relatives.</title>
        <authorList>
            <person name="Hosaka K."/>
        </authorList>
    </citation>
    <scope>NUCLEOTIDE SEQUENCE</scope>
    <source>
        <tissue evidence="1">Young leaves</tissue>
    </source>
</reference>
<dbReference type="AlphaFoldDB" id="A0AAF0V8X8"/>
<dbReference type="SUPFAM" id="SSF56672">
    <property type="entry name" value="DNA/RNA polymerases"/>
    <property type="match status" value="1"/>
</dbReference>
<gene>
    <name evidence="1" type="ORF">MTR67_052724</name>
</gene>
<dbReference type="PANTHER" id="PTHR15503">
    <property type="entry name" value="LDOC1 RELATED"/>
    <property type="match status" value="1"/>
</dbReference>
<proteinExistence type="predicted"/>
<keyword evidence="2" id="KW-1185">Reference proteome</keyword>
<evidence type="ECO:0000313" key="1">
    <source>
        <dbReference type="EMBL" id="WMV59339.1"/>
    </source>
</evidence>
<organism evidence="1 2">
    <name type="scientific">Solanum verrucosum</name>
    <dbReference type="NCBI Taxonomy" id="315347"/>
    <lineage>
        <taxon>Eukaryota</taxon>
        <taxon>Viridiplantae</taxon>
        <taxon>Streptophyta</taxon>
        <taxon>Embryophyta</taxon>
        <taxon>Tracheophyta</taxon>
        <taxon>Spermatophyta</taxon>
        <taxon>Magnoliopsida</taxon>
        <taxon>eudicotyledons</taxon>
        <taxon>Gunneridae</taxon>
        <taxon>Pentapetalae</taxon>
        <taxon>asterids</taxon>
        <taxon>lamiids</taxon>
        <taxon>Solanales</taxon>
        <taxon>Solanaceae</taxon>
        <taxon>Solanoideae</taxon>
        <taxon>Solaneae</taxon>
        <taxon>Solanum</taxon>
    </lineage>
</organism>
<evidence type="ECO:0000313" key="2">
    <source>
        <dbReference type="Proteomes" id="UP001234989"/>
    </source>
</evidence>
<protein>
    <submittedName>
        <fullName evidence="1">Uncharacterized protein</fullName>
    </submittedName>
</protein>
<accession>A0AAF0V8X8</accession>
<dbReference type="Proteomes" id="UP001234989">
    <property type="component" value="Chromosome 12"/>
</dbReference>
<dbReference type="EMBL" id="CP133623">
    <property type="protein sequence ID" value="WMV59339.1"/>
    <property type="molecule type" value="Genomic_DNA"/>
</dbReference>
<name>A0AAF0V8X8_SOLVR</name>
<dbReference type="InterPro" id="IPR032567">
    <property type="entry name" value="RTL1-rel"/>
</dbReference>
<sequence length="108" mass="12273">MMENGCLSDLTHIHNLTKDPSIFETMRVVKELIDVFPTDLPSVPPNRDINFLIDMESGTKPISISPYRMAPVELKELKAQLEDLLHKVFIRPSLSPWSALVLFVKKKG</sequence>
<dbReference type="InterPro" id="IPR043502">
    <property type="entry name" value="DNA/RNA_pol_sf"/>
</dbReference>
<dbReference type="PANTHER" id="PTHR15503:SF45">
    <property type="entry name" value="RNA-DIRECTED DNA POLYMERASE HOMOLOG"/>
    <property type="match status" value="1"/>
</dbReference>
<dbReference type="Gene3D" id="3.10.10.10">
    <property type="entry name" value="HIV Type 1 Reverse Transcriptase, subunit A, domain 1"/>
    <property type="match status" value="1"/>
</dbReference>